<dbReference type="InterPro" id="IPR012657">
    <property type="entry name" value="23S_rRNA-intervening_sequence"/>
</dbReference>
<dbReference type="SUPFAM" id="SSF158446">
    <property type="entry name" value="IVS-encoded protein-like"/>
    <property type="match status" value="1"/>
</dbReference>
<dbReference type="PANTHER" id="PTHR38471">
    <property type="entry name" value="FOUR HELIX BUNDLE PROTEIN"/>
    <property type="match status" value="1"/>
</dbReference>
<dbReference type="InterPro" id="IPR036583">
    <property type="entry name" value="23S_rRNA_IVS_sf"/>
</dbReference>
<dbReference type="CDD" id="cd16377">
    <property type="entry name" value="23S_rRNA_IVP_like"/>
    <property type="match status" value="1"/>
</dbReference>
<accession>A0A918CM28</accession>
<dbReference type="NCBIfam" id="TIGR02436">
    <property type="entry name" value="four helix bundle protein"/>
    <property type="match status" value="1"/>
</dbReference>
<sequence length="121" mass="13899">MRDYRELLIWQRGHALTLKVYELTRSFPKEEQYGLTSQLRRAAMSVPANIAEGCGRNGDKEFSRFLTIALGSLAETEYFLLLAHDLTYISNEQAAEVAPSLETLRRMMITFTRKLKPLELS</sequence>
<keyword evidence="2" id="KW-1185">Reference proteome</keyword>
<dbReference type="PANTHER" id="PTHR38471:SF2">
    <property type="entry name" value="FOUR HELIX BUNDLE PROTEIN"/>
    <property type="match status" value="1"/>
</dbReference>
<protein>
    <submittedName>
        <fullName evidence="1">Four helix bundle protein</fullName>
    </submittedName>
</protein>
<evidence type="ECO:0000313" key="2">
    <source>
        <dbReference type="Proteomes" id="UP000603865"/>
    </source>
</evidence>
<dbReference type="EMBL" id="BMQL01000044">
    <property type="protein sequence ID" value="GGR28518.1"/>
    <property type="molecule type" value="Genomic_DNA"/>
</dbReference>
<reference evidence="1" key="2">
    <citation type="submission" date="2020-09" db="EMBL/GenBank/DDBJ databases">
        <authorList>
            <person name="Sun Q."/>
            <person name="Ohkuma M."/>
        </authorList>
    </citation>
    <scope>NUCLEOTIDE SEQUENCE</scope>
    <source>
        <strain evidence="1">JCM 31311</strain>
    </source>
</reference>
<proteinExistence type="predicted"/>
<organism evidence="1 2">
    <name type="scientific">Deinococcus ruber</name>
    <dbReference type="NCBI Taxonomy" id="1848197"/>
    <lineage>
        <taxon>Bacteria</taxon>
        <taxon>Thermotogati</taxon>
        <taxon>Deinococcota</taxon>
        <taxon>Deinococci</taxon>
        <taxon>Deinococcales</taxon>
        <taxon>Deinococcaceae</taxon>
        <taxon>Deinococcus</taxon>
    </lineage>
</organism>
<name>A0A918CM28_9DEIO</name>
<comment type="caution">
    <text evidence="1">The sequence shown here is derived from an EMBL/GenBank/DDBJ whole genome shotgun (WGS) entry which is preliminary data.</text>
</comment>
<evidence type="ECO:0000313" key="1">
    <source>
        <dbReference type="EMBL" id="GGR28518.1"/>
    </source>
</evidence>
<dbReference type="Proteomes" id="UP000603865">
    <property type="component" value="Unassembled WGS sequence"/>
</dbReference>
<dbReference type="AlphaFoldDB" id="A0A918CM28"/>
<dbReference type="Gene3D" id="1.20.1440.60">
    <property type="entry name" value="23S rRNA-intervening sequence"/>
    <property type="match status" value="1"/>
</dbReference>
<gene>
    <name evidence="1" type="ORF">GCM10008957_44620</name>
</gene>
<reference evidence="1" key="1">
    <citation type="journal article" date="2014" name="Int. J. Syst. Evol. Microbiol.">
        <title>Complete genome sequence of Corynebacterium casei LMG S-19264T (=DSM 44701T), isolated from a smear-ripened cheese.</title>
        <authorList>
            <consortium name="US DOE Joint Genome Institute (JGI-PGF)"/>
            <person name="Walter F."/>
            <person name="Albersmeier A."/>
            <person name="Kalinowski J."/>
            <person name="Ruckert C."/>
        </authorList>
    </citation>
    <scope>NUCLEOTIDE SEQUENCE</scope>
    <source>
        <strain evidence="1">JCM 31311</strain>
    </source>
</reference>
<dbReference type="Pfam" id="PF05635">
    <property type="entry name" value="23S_rRNA_IVP"/>
    <property type="match status" value="1"/>
</dbReference>
<dbReference type="RefSeq" id="WP_189092725.1">
    <property type="nucleotide sequence ID" value="NZ_BMQL01000044.1"/>
</dbReference>